<feature type="signal peptide" evidence="1">
    <location>
        <begin position="1"/>
        <end position="18"/>
    </location>
</feature>
<dbReference type="EMBL" id="JANBPK010000005">
    <property type="protein sequence ID" value="KAJ2937019.1"/>
    <property type="molecule type" value="Genomic_DNA"/>
</dbReference>
<accession>A0A9W8JQD1</accession>
<reference evidence="2" key="1">
    <citation type="submission" date="2022-06" db="EMBL/GenBank/DDBJ databases">
        <title>Genome Sequence of Candolleomyces eurysporus.</title>
        <authorList>
            <person name="Buettner E."/>
        </authorList>
    </citation>
    <scope>NUCLEOTIDE SEQUENCE</scope>
    <source>
        <strain evidence="2">VTCC 930004</strain>
    </source>
</reference>
<sequence length="38" mass="4173">MRVYQLLTVLAFVAGAAAVMAVIPPYEEFEARDQVESS</sequence>
<protein>
    <submittedName>
        <fullName evidence="2">Uncharacterized protein</fullName>
    </submittedName>
</protein>
<keyword evidence="1" id="KW-0732">Signal</keyword>
<evidence type="ECO:0000256" key="1">
    <source>
        <dbReference type="SAM" id="SignalP"/>
    </source>
</evidence>
<dbReference type="Proteomes" id="UP001140091">
    <property type="component" value="Unassembled WGS sequence"/>
</dbReference>
<organism evidence="2 3">
    <name type="scientific">Candolleomyces eurysporus</name>
    <dbReference type="NCBI Taxonomy" id="2828524"/>
    <lineage>
        <taxon>Eukaryota</taxon>
        <taxon>Fungi</taxon>
        <taxon>Dikarya</taxon>
        <taxon>Basidiomycota</taxon>
        <taxon>Agaricomycotina</taxon>
        <taxon>Agaricomycetes</taxon>
        <taxon>Agaricomycetidae</taxon>
        <taxon>Agaricales</taxon>
        <taxon>Agaricineae</taxon>
        <taxon>Psathyrellaceae</taxon>
        <taxon>Candolleomyces</taxon>
    </lineage>
</organism>
<feature type="chain" id="PRO_5040759908" evidence="1">
    <location>
        <begin position="19"/>
        <end position="38"/>
    </location>
</feature>
<name>A0A9W8JQD1_9AGAR</name>
<comment type="caution">
    <text evidence="2">The sequence shown here is derived from an EMBL/GenBank/DDBJ whole genome shotgun (WGS) entry which is preliminary data.</text>
</comment>
<gene>
    <name evidence="2" type="ORF">H1R20_g70</name>
</gene>
<keyword evidence="3" id="KW-1185">Reference proteome</keyword>
<evidence type="ECO:0000313" key="2">
    <source>
        <dbReference type="EMBL" id="KAJ2937019.1"/>
    </source>
</evidence>
<evidence type="ECO:0000313" key="3">
    <source>
        <dbReference type="Proteomes" id="UP001140091"/>
    </source>
</evidence>
<feature type="non-terminal residue" evidence="2">
    <location>
        <position position="1"/>
    </location>
</feature>
<proteinExistence type="predicted"/>
<dbReference type="AlphaFoldDB" id="A0A9W8JQD1"/>